<dbReference type="InterPro" id="IPR007362">
    <property type="entry name" value="DUF429"/>
</dbReference>
<dbReference type="AlphaFoldDB" id="A0A2R4X2E1"/>
<dbReference type="RefSeq" id="WP_108382934.1">
    <property type="nucleotide sequence ID" value="NZ_CP028858.1"/>
</dbReference>
<feature type="region of interest" description="Disordered" evidence="1">
    <location>
        <begin position="235"/>
        <end position="256"/>
    </location>
</feature>
<reference evidence="2 3" key="1">
    <citation type="submission" date="2018-04" db="EMBL/GenBank/DDBJ databases">
        <title>Halococcoides cellulosivorans gen. nov., sp. nov., an extremely halophilic cellulose-utilizing haloarchaeon from hypersaline lakes.</title>
        <authorList>
            <person name="Sorokin D.Y."/>
            <person name="Toshchakov S.V."/>
            <person name="Samarov N.I."/>
            <person name="Korzhenkov A."/>
            <person name="Kublanov I.V."/>
        </authorList>
    </citation>
    <scope>NUCLEOTIDE SEQUENCE [LARGE SCALE GENOMIC DNA]</scope>
    <source>
        <strain evidence="2 3">HArcel1</strain>
    </source>
</reference>
<proteinExistence type="predicted"/>
<protein>
    <submittedName>
        <fullName evidence="2">DUF429 domain-containing protein</fullName>
    </submittedName>
</protein>
<dbReference type="GeneID" id="36512788"/>
<feature type="compositionally biased region" description="Basic and acidic residues" evidence="1">
    <location>
        <begin position="235"/>
        <end position="255"/>
    </location>
</feature>
<dbReference type="Pfam" id="PF04250">
    <property type="entry name" value="DUF429"/>
    <property type="match status" value="1"/>
</dbReference>
<name>A0A2R4X2E1_9EURY</name>
<evidence type="ECO:0000256" key="1">
    <source>
        <dbReference type="SAM" id="MobiDB-lite"/>
    </source>
</evidence>
<dbReference type="EMBL" id="CP028858">
    <property type="protein sequence ID" value="AWB27968.1"/>
    <property type="molecule type" value="Genomic_DNA"/>
</dbReference>
<accession>A0A2R4X2E1</accession>
<organism evidence="2 3">
    <name type="scientific">Halococcoides cellulosivorans</name>
    <dbReference type="NCBI Taxonomy" id="1679096"/>
    <lineage>
        <taxon>Archaea</taxon>
        <taxon>Methanobacteriati</taxon>
        <taxon>Methanobacteriota</taxon>
        <taxon>Stenosarchaea group</taxon>
        <taxon>Halobacteria</taxon>
        <taxon>Halobacteriales</taxon>
        <taxon>Haloarculaceae</taxon>
        <taxon>Halococcoides</taxon>
    </lineage>
</organism>
<dbReference type="Proteomes" id="UP000244727">
    <property type="component" value="Chromosome"/>
</dbReference>
<dbReference type="KEGG" id="harc:HARCEL1_09735"/>
<evidence type="ECO:0000313" key="2">
    <source>
        <dbReference type="EMBL" id="AWB27968.1"/>
    </source>
</evidence>
<gene>
    <name evidence="2" type="ORF">HARCEL1_09735</name>
</gene>
<keyword evidence="3" id="KW-1185">Reference proteome</keyword>
<evidence type="ECO:0000313" key="3">
    <source>
        <dbReference type="Proteomes" id="UP000244727"/>
    </source>
</evidence>
<sequence length="272" mass="29350">MVRDWTHVGVDRDGDTWLAVGITADRIEAYPYDSIDDLWDDHADAERIVVDVPIGLVGDLAADDPAGSIVDGDLERECDGRAREVVDSRSASVFTPPARPTVRAAAETDAGHATLSRLNELATGKGLSIQAASIADVIGEVDELLRDTADPSVLIEGHPEVAFRAFDEGPLDHSKHTAPGVAERLDRLGTVRDEVPWRRLARELAAEGHDAGLDDLLDALALAIVACAPDDEFHRLPSRDASAESTDDLPRDDRGLPMAIAYRRAEPFDLAQ</sequence>